<dbReference type="GO" id="GO:0005840">
    <property type="term" value="C:ribosome"/>
    <property type="evidence" value="ECO:0007669"/>
    <property type="project" value="UniProtKB-KW"/>
</dbReference>
<name>A0A193BMF8_9EIME</name>
<organism evidence="5">
    <name type="scientific">Cyclospora cayetanensis</name>
    <dbReference type="NCBI Taxonomy" id="88456"/>
    <lineage>
        <taxon>Eukaryota</taxon>
        <taxon>Sar</taxon>
        <taxon>Alveolata</taxon>
        <taxon>Apicomplexa</taxon>
        <taxon>Conoidasida</taxon>
        <taxon>Coccidia</taxon>
        <taxon>Eucoccidiorida</taxon>
        <taxon>Eimeriorina</taxon>
        <taxon>Eimeriidae</taxon>
        <taxon>Cyclospora</taxon>
    </lineage>
</organism>
<dbReference type="VEuPathDB" id="ToxoDB:ccNF1C8_api_24"/>
<keyword evidence="1" id="KW-0812">Transmembrane</keyword>
<feature type="transmembrane region" description="Helical" evidence="1">
    <location>
        <begin position="158"/>
        <end position="174"/>
    </location>
</feature>
<feature type="transmembrane region" description="Helical" evidence="1">
    <location>
        <begin position="129"/>
        <end position="146"/>
    </location>
</feature>
<evidence type="ECO:0000313" key="7">
    <source>
        <dbReference type="EMBL" id="ANN13401.1"/>
    </source>
</evidence>
<dbReference type="EMBL" id="KX273386">
    <property type="protein sequence ID" value="ANN13487.1"/>
    <property type="molecule type" value="Genomic_DNA"/>
</dbReference>
<proteinExistence type="predicted"/>
<evidence type="ECO:0000313" key="10">
    <source>
        <dbReference type="EMBL" id="ANN13487.1"/>
    </source>
</evidence>
<dbReference type="EMBL" id="KX273383">
    <property type="protein sequence ID" value="ANN13401.1"/>
    <property type="molecule type" value="Genomic_DNA"/>
</dbReference>
<keyword evidence="5" id="KW-0687">Ribonucleoprotein</keyword>
<keyword evidence="1" id="KW-0472">Membrane</keyword>
<sequence length="229" mass="27758">MLTLNILHLIKNQIIPIKYSINLNYNNKYFYLNLNKNIFEILNLLNSLSIVYLFLYKYISLKQKILFTTNYDQYMYLLKSIATISSNYHIYNTTYSEIFSNWIFLKKKLIIYKWLKYFFLTNLAIKNNYKNIFSIYYILYLLYLKLKLKYHGLRNLNIFPNTLIIIILYNNTYLKKILKFKKNIILINNIKNNKYISNNIINLNTNINFNTIFFIITIINTAIIHGMLY</sequence>
<evidence type="ECO:0000313" key="5">
    <source>
        <dbReference type="EMBL" id="ANN13343.1"/>
    </source>
</evidence>
<dbReference type="AlphaFoldDB" id="A0A193BMF8"/>
<evidence type="ECO:0000313" key="6">
    <source>
        <dbReference type="EMBL" id="ANN13372.1"/>
    </source>
</evidence>
<dbReference type="EMBL" id="KX273387">
    <property type="protein sequence ID" value="ANN13516.1"/>
    <property type="molecule type" value="Genomic_DNA"/>
</dbReference>
<evidence type="ECO:0000313" key="8">
    <source>
        <dbReference type="EMBL" id="ANN13430.1"/>
    </source>
</evidence>
<dbReference type="EMBL" id="KX273380">
    <property type="protein sequence ID" value="ANN13314.1"/>
    <property type="molecule type" value="Genomic_DNA"/>
</dbReference>
<dbReference type="EMBL" id="KX273384">
    <property type="protein sequence ID" value="ANN13430.1"/>
    <property type="molecule type" value="Genomic_DNA"/>
</dbReference>
<dbReference type="EMBL" id="KX273381">
    <property type="protein sequence ID" value="ANN13343.1"/>
    <property type="molecule type" value="Genomic_DNA"/>
</dbReference>
<dbReference type="EMBL" id="KX273385">
    <property type="protein sequence ID" value="ANN13459.1"/>
    <property type="molecule type" value="Genomic_DNA"/>
</dbReference>
<evidence type="ECO:0000256" key="1">
    <source>
        <dbReference type="SAM" id="Phobius"/>
    </source>
</evidence>
<evidence type="ECO:0000313" key="9">
    <source>
        <dbReference type="EMBL" id="ANN13459.1"/>
    </source>
</evidence>
<evidence type="ECO:0000313" key="3">
    <source>
        <dbReference type="EMBL" id="ANN13285.1"/>
    </source>
</evidence>
<evidence type="ECO:0000313" key="4">
    <source>
        <dbReference type="EMBL" id="ANN13314.1"/>
    </source>
</evidence>
<dbReference type="EMBL" id="KX273382">
    <property type="protein sequence ID" value="ANN13372.1"/>
    <property type="molecule type" value="Genomic_DNA"/>
</dbReference>
<dbReference type="EMBL" id="KX273379">
    <property type="protein sequence ID" value="ANN13285.1"/>
    <property type="molecule type" value="Genomic_DNA"/>
</dbReference>
<feature type="transmembrane region" description="Helical" evidence="1">
    <location>
        <begin position="38"/>
        <end position="56"/>
    </location>
</feature>
<dbReference type="EMBL" id="KX273389">
    <property type="protein sequence ID" value="ANN13571.1"/>
    <property type="molecule type" value="Genomic_DNA"/>
</dbReference>
<dbReference type="EMBL" id="KX189066">
    <property type="protein sequence ID" value="ANJ44351.1"/>
    <property type="molecule type" value="Genomic_DNA"/>
</dbReference>
<evidence type="ECO:0000313" key="2">
    <source>
        <dbReference type="EMBL" id="ANJ44351.1"/>
    </source>
</evidence>
<protein>
    <submittedName>
        <fullName evidence="5">Ribosomal protein S2</fullName>
    </submittedName>
</protein>
<evidence type="ECO:0000313" key="12">
    <source>
        <dbReference type="EMBL" id="ANN13571.1"/>
    </source>
</evidence>
<reference evidence="5" key="1">
    <citation type="submission" date="2016-05" db="EMBL/GenBank/DDBJ databases">
        <title>Comparative sequence analysis of Cyclospora cayetanensis apicoplast genomes originating from diverse geographical regions.</title>
        <authorList>
            <person name="Gopinath G.R."/>
            <person name="Cinar H.N."/>
            <person name="Murphy H.R."/>
            <person name="Qvarnstrom Y."/>
            <person name="Wei-Pridgeon Y."/>
            <person name="Li W."/>
            <person name="Nascimento F."/>
            <person name="Arrowood M.J."/>
            <person name="Jang A."/>
            <person name="Kim E."/>
            <person name="Kim R."/>
            <person name="da Silva A."/>
            <person name="DaSilva A."/>
        </authorList>
    </citation>
    <scope>NUCLEOTIDE SEQUENCE</scope>
    <source>
        <strain evidence="12">Guatemala-1</strain>
        <strain evidence="3">Indonesia-1</strain>
        <strain evidence="4">Indonesia-2</strain>
        <strain evidence="5">Indonesia-3</strain>
        <strain evidence="8">NepalC10</strain>
        <strain evidence="6">NepalC5</strain>
        <strain evidence="7">NepalC8</strain>
        <strain evidence="9">Newyork-1</strain>
        <strain evidence="2">NF1</strain>
        <strain evidence="10">Rhodeisland-1</strain>
        <strain evidence="11">Texas-1</strain>
    </source>
</reference>
<evidence type="ECO:0000313" key="11">
    <source>
        <dbReference type="EMBL" id="ANN13516.1"/>
    </source>
</evidence>
<accession>A0A193BMF8</accession>
<feature type="transmembrane region" description="Helical" evidence="1">
    <location>
        <begin position="207"/>
        <end position="228"/>
    </location>
</feature>
<keyword evidence="1" id="KW-1133">Transmembrane helix</keyword>
<keyword evidence="5" id="KW-0689">Ribosomal protein</keyword>